<organism evidence="1">
    <name type="scientific">marine sediment metagenome</name>
    <dbReference type="NCBI Taxonomy" id="412755"/>
    <lineage>
        <taxon>unclassified sequences</taxon>
        <taxon>metagenomes</taxon>
        <taxon>ecological metagenomes</taxon>
    </lineage>
</organism>
<accession>X1QDM3</accession>
<reference evidence="1" key="1">
    <citation type="journal article" date="2014" name="Front. Microbiol.">
        <title>High frequency of phylogenetically diverse reductive dehalogenase-homologous genes in deep subseafloor sedimentary metagenomes.</title>
        <authorList>
            <person name="Kawai M."/>
            <person name="Futagami T."/>
            <person name="Toyoda A."/>
            <person name="Takaki Y."/>
            <person name="Nishi S."/>
            <person name="Hori S."/>
            <person name="Arai W."/>
            <person name="Tsubouchi T."/>
            <person name="Morono Y."/>
            <person name="Uchiyama I."/>
            <person name="Ito T."/>
            <person name="Fujiyama A."/>
            <person name="Inagaki F."/>
            <person name="Takami H."/>
        </authorList>
    </citation>
    <scope>NUCLEOTIDE SEQUENCE</scope>
    <source>
        <strain evidence="1">Expedition CK06-06</strain>
    </source>
</reference>
<dbReference type="AlphaFoldDB" id="X1QDM3"/>
<sequence>MRDVAVIGVGLTKFGERGLVNPKSLPPALEGPPRFVGKGYVASDPSR</sequence>
<protein>
    <submittedName>
        <fullName evidence="1">Uncharacterized protein</fullName>
    </submittedName>
</protein>
<evidence type="ECO:0000313" key="1">
    <source>
        <dbReference type="EMBL" id="GAI52921.1"/>
    </source>
</evidence>
<feature type="non-terminal residue" evidence="1">
    <location>
        <position position="47"/>
    </location>
</feature>
<gene>
    <name evidence="1" type="ORF">S06H3_54703</name>
</gene>
<name>X1QDM3_9ZZZZ</name>
<dbReference type="EMBL" id="BARV01035018">
    <property type="protein sequence ID" value="GAI52921.1"/>
    <property type="molecule type" value="Genomic_DNA"/>
</dbReference>
<proteinExistence type="predicted"/>
<comment type="caution">
    <text evidence="1">The sequence shown here is derived from an EMBL/GenBank/DDBJ whole genome shotgun (WGS) entry which is preliminary data.</text>
</comment>